<name>A0A8S5MXI6_9CAUD</name>
<evidence type="ECO:0000313" key="1">
    <source>
        <dbReference type="EMBL" id="DAD86831.1"/>
    </source>
</evidence>
<protein>
    <submittedName>
        <fullName evidence="1">Uncharacterized protein</fullName>
    </submittedName>
</protein>
<reference evidence="1" key="1">
    <citation type="journal article" date="2021" name="Proc. Natl. Acad. Sci. U.S.A.">
        <title>A Catalog of Tens of Thousands of Viruses from Human Metagenomes Reveals Hidden Associations with Chronic Diseases.</title>
        <authorList>
            <person name="Tisza M.J."/>
            <person name="Buck C.B."/>
        </authorList>
    </citation>
    <scope>NUCLEOTIDE SEQUENCE</scope>
    <source>
        <strain evidence="1">Ct91l7</strain>
    </source>
</reference>
<proteinExistence type="predicted"/>
<accession>A0A8S5MXI6</accession>
<dbReference type="EMBL" id="BK015008">
    <property type="protein sequence ID" value="DAD86831.1"/>
    <property type="molecule type" value="Genomic_DNA"/>
</dbReference>
<organism evidence="1">
    <name type="scientific">Siphoviridae sp. ct91l7</name>
    <dbReference type="NCBI Taxonomy" id="2826173"/>
    <lineage>
        <taxon>Viruses</taxon>
        <taxon>Duplodnaviria</taxon>
        <taxon>Heunggongvirae</taxon>
        <taxon>Uroviricota</taxon>
        <taxon>Caudoviricetes</taxon>
    </lineage>
</organism>
<sequence>MARLYVDGIDEIERALRDMAGGGLTILWMRS</sequence>